<keyword evidence="5" id="KW-0472">Membrane</keyword>
<proteinExistence type="inferred from homology"/>
<comment type="subcellular location">
    <subcellularLocation>
        <location evidence="1">Membrane</location>
        <topology evidence="1">Multi-pass membrane protein</topology>
    </subcellularLocation>
</comment>
<dbReference type="InterPro" id="IPR044644">
    <property type="entry name" value="DinF-like"/>
</dbReference>
<comment type="similarity">
    <text evidence="2">Belongs to the multi antimicrobial extrusion (MATE) (TC 2.A.66.1) family.</text>
</comment>
<gene>
    <name evidence="6" type="ORF">ISO4_00944</name>
</gene>
<keyword evidence="3" id="KW-0812">Transmembrane</keyword>
<dbReference type="RefSeq" id="WP_194855326.1">
    <property type="nucleotide sequence ID" value="NZ_ARXR01000005.1"/>
</dbReference>
<evidence type="ECO:0000256" key="5">
    <source>
        <dbReference type="ARBA" id="ARBA00023136"/>
    </source>
</evidence>
<dbReference type="Proteomes" id="UP000644441">
    <property type="component" value="Unassembled WGS sequence"/>
</dbReference>
<dbReference type="NCBIfam" id="TIGR00797">
    <property type="entry name" value="matE"/>
    <property type="match status" value="1"/>
</dbReference>
<dbReference type="PANTHER" id="PTHR42893:SF46">
    <property type="entry name" value="PROTEIN DETOXIFICATION 44, CHLOROPLASTIC"/>
    <property type="match status" value="1"/>
</dbReference>
<reference evidence="6 7" key="1">
    <citation type="submission" date="2012-09" db="EMBL/GenBank/DDBJ databases">
        <title>Genome Sequence of alkane-degrading Bacterium Alcanivorax venustensis ISO4.</title>
        <authorList>
            <person name="Lai Q."/>
            <person name="Shao Z."/>
        </authorList>
    </citation>
    <scope>NUCLEOTIDE SEQUENCE [LARGE SCALE GENOMIC DNA]</scope>
    <source>
        <strain evidence="6 7">ISO4</strain>
    </source>
</reference>
<protein>
    <submittedName>
        <fullName evidence="6">MATE efflux family protein</fullName>
    </submittedName>
</protein>
<dbReference type="InterPro" id="IPR002528">
    <property type="entry name" value="MATE_fam"/>
</dbReference>
<evidence type="ECO:0000256" key="4">
    <source>
        <dbReference type="ARBA" id="ARBA00022989"/>
    </source>
</evidence>
<accession>A0ABS0AFI8</accession>
<organism evidence="6 7">
    <name type="scientific">Alloalcanivorax venustensis ISO4</name>
    <dbReference type="NCBI Taxonomy" id="1177184"/>
    <lineage>
        <taxon>Bacteria</taxon>
        <taxon>Pseudomonadati</taxon>
        <taxon>Pseudomonadota</taxon>
        <taxon>Gammaproteobacteria</taxon>
        <taxon>Oceanospirillales</taxon>
        <taxon>Alcanivoracaceae</taxon>
        <taxon>Alloalcanivorax</taxon>
    </lineage>
</organism>
<evidence type="ECO:0000256" key="1">
    <source>
        <dbReference type="ARBA" id="ARBA00004141"/>
    </source>
</evidence>
<dbReference type="Pfam" id="PF01554">
    <property type="entry name" value="MatE"/>
    <property type="match status" value="2"/>
</dbReference>
<evidence type="ECO:0000313" key="6">
    <source>
        <dbReference type="EMBL" id="MBF5052342.1"/>
    </source>
</evidence>
<evidence type="ECO:0000256" key="3">
    <source>
        <dbReference type="ARBA" id="ARBA00022692"/>
    </source>
</evidence>
<name>A0ABS0AFI8_9GAMM</name>
<comment type="caution">
    <text evidence="6">The sequence shown here is derived from an EMBL/GenBank/DDBJ whole genome shotgun (WGS) entry which is preliminary data.</text>
</comment>
<keyword evidence="7" id="KW-1185">Reference proteome</keyword>
<dbReference type="CDD" id="cd13136">
    <property type="entry name" value="MATE_DinF_like"/>
    <property type="match status" value="1"/>
</dbReference>
<sequence>MIAKDPALDRRIWMLAWPLLLSNITAPLLGLVDTAVVGHLDSPVYLAAVALGSNVFMFLYFSFNFLRMGTTGFTSQARGAGEATLVVLLRALLLSTLVGSALILLRPLLSDVALWLLGGSDEVQGLAREYIGIRILGAPAALGNFALIGFAIGLHRTSVPLKMTVLMHSSNVLLDVLLVQVWHFDVRGVAVASAVSEYLGLAGGLFWLRREIFGAAWRALPVGALKQVAPMLQLLAVNRDIFIRSLTLLTVFFFFTAQGARLGDTVLAANAVLITFLLLLSNTLDGFANAAEALVGDATGRRDRRALDAAVAGTGKWTLIIAAAALLAFVAGGGPLIRLLTDLPGVRDTATTYLPWMLLLPLTASAGFWLDGVFVGATLARQMRNTMMVATALFFPVWWLTSGWGNHGLWLAMNLFMASRGVLMGWVWYRISAWAE</sequence>
<evidence type="ECO:0000313" key="7">
    <source>
        <dbReference type="Proteomes" id="UP000644441"/>
    </source>
</evidence>
<dbReference type="EMBL" id="ARXR01000005">
    <property type="protein sequence ID" value="MBF5052342.1"/>
    <property type="molecule type" value="Genomic_DNA"/>
</dbReference>
<dbReference type="PANTHER" id="PTHR42893">
    <property type="entry name" value="PROTEIN DETOXIFICATION 44, CHLOROPLASTIC-RELATED"/>
    <property type="match status" value="1"/>
</dbReference>
<evidence type="ECO:0000256" key="2">
    <source>
        <dbReference type="ARBA" id="ARBA00010199"/>
    </source>
</evidence>
<keyword evidence="4" id="KW-1133">Transmembrane helix</keyword>